<evidence type="ECO:0000313" key="5">
    <source>
        <dbReference type="Proteomes" id="UP000697330"/>
    </source>
</evidence>
<dbReference type="SUPFAM" id="SSF52218">
    <property type="entry name" value="Flavoproteins"/>
    <property type="match status" value="1"/>
</dbReference>
<reference evidence="4" key="2">
    <citation type="submission" date="2021-09" db="EMBL/GenBank/DDBJ databases">
        <authorList>
            <person name="Gilroy R."/>
        </authorList>
    </citation>
    <scope>NUCLEOTIDE SEQUENCE</scope>
    <source>
        <strain evidence="4">CHK124-7917</strain>
    </source>
</reference>
<dbReference type="InterPro" id="IPR029039">
    <property type="entry name" value="Flavoprotein-like_sf"/>
</dbReference>
<dbReference type="Gene3D" id="3.40.50.360">
    <property type="match status" value="1"/>
</dbReference>
<dbReference type="Pfam" id="PF03358">
    <property type="entry name" value="FMN_red"/>
    <property type="match status" value="1"/>
</dbReference>
<name>A0A921GFK6_9ACTN</name>
<dbReference type="AlphaFoldDB" id="A0A921GFK6"/>
<dbReference type="PANTHER" id="PTHR43278:SF4">
    <property type="entry name" value="NAD(P)H-DEPENDENT FMN-CONTAINING OXIDOREDUCTASE YWQN-RELATED"/>
    <property type="match status" value="1"/>
</dbReference>
<dbReference type="RefSeq" id="WP_274959113.1">
    <property type="nucleotide sequence ID" value="NZ_DYWQ01000090.1"/>
</dbReference>
<feature type="domain" description="NADPH-dependent FMN reductase-like" evidence="3">
    <location>
        <begin position="1"/>
        <end position="154"/>
    </location>
</feature>
<dbReference type="PANTHER" id="PTHR43278">
    <property type="entry name" value="NAD(P)H-DEPENDENT FMN-CONTAINING OXIDOREDUCTASE YWQN-RELATED"/>
    <property type="match status" value="1"/>
</dbReference>
<reference evidence="4" key="1">
    <citation type="journal article" date="2021" name="PeerJ">
        <title>Extensive microbial diversity within the chicken gut microbiome revealed by metagenomics and culture.</title>
        <authorList>
            <person name="Gilroy R."/>
            <person name="Ravi A."/>
            <person name="Getino M."/>
            <person name="Pursley I."/>
            <person name="Horton D.L."/>
            <person name="Alikhan N.F."/>
            <person name="Baker D."/>
            <person name="Gharbi K."/>
            <person name="Hall N."/>
            <person name="Watson M."/>
            <person name="Adriaenssens E.M."/>
            <person name="Foster-Nyarko E."/>
            <person name="Jarju S."/>
            <person name="Secka A."/>
            <person name="Antonio M."/>
            <person name="Oren A."/>
            <person name="Chaudhuri R.R."/>
            <person name="La Ragione R."/>
            <person name="Hildebrand F."/>
            <person name="Pallen M.J."/>
        </authorList>
    </citation>
    <scope>NUCLEOTIDE SEQUENCE</scope>
    <source>
        <strain evidence="4">CHK124-7917</strain>
    </source>
</reference>
<evidence type="ECO:0000313" key="4">
    <source>
        <dbReference type="EMBL" id="HJF45320.1"/>
    </source>
</evidence>
<proteinExistence type="predicted"/>
<keyword evidence="1" id="KW-0285">Flavoprotein</keyword>
<protein>
    <submittedName>
        <fullName evidence="4">Flavodoxin family protein</fullName>
    </submittedName>
</protein>
<dbReference type="EMBL" id="DYWQ01000090">
    <property type="protein sequence ID" value="HJF45320.1"/>
    <property type="molecule type" value="Genomic_DNA"/>
</dbReference>
<comment type="caution">
    <text evidence="4">The sequence shown here is derived from an EMBL/GenBank/DDBJ whole genome shotgun (WGS) entry which is preliminary data.</text>
</comment>
<dbReference type="InterPro" id="IPR005025">
    <property type="entry name" value="FMN_Rdtase-like_dom"/>
</dbReference>
<keyword evidence="2" id="KW-0288">FMN</keyword>
<organism evidence="4 5">
    <name type="scientific">Thermophilibacter provencensis</name>
    <dbReference type="NCBI Taxonomy" id="1852386"/>
    <lineage>
        <taxon>Bacteria</taxon>
        <taxon>Bacillati</taxon>
        <taxon>Actinomycetota</taxon>
        <taxon>Coriobacteriia</taxon>
        <taxon>Coriobacteriales</taxon>
        <taxon>Atopobiaceae</taxon>
        <taxon>Thermophilibacter</taxon>
    </lineage>
</organism>
<evidence type="ECO:0000256" key="2">
    <source>
        <dbReference type="ARBA" id="ARBA00022643"/>
    </source>
</evidence>
<accession>A0A921GFK6</accession>
<dbReference type="GO" id="GO:0016491">
    <property type="term" value="F:oxidoreductase activity"/>
    <property type="evidence" value="ECO:0007669"/>
    <property type="project" value="InterPro"/>
</dbReference>
<sequence length="207" mass="21691">MKVLLVNGSPHEHGCTDRALQEVAGALEAEGVETENFWIGPRPVGGCAACGACGKLGRCAFEDGGVNEFAAKAADADGFVFGAPTHYAHAGASLLGFMDRLFYSAGAAFAHKPAAAVTSARRAGTTTALADIEKFFTISQMPIVSSRYWNMVHGNSAEEAAQDAEGLWTMRQLGRNMAWLLGCIEAGRASGVPAPASEPGVRTNFIR</sequence>
<dbReference type="Proteomes" id="UP000697330">
    <property type="component" value="Unassembled WGS sequence"/>
</dbReference>
<gene>
    <name evidence="4" type="ORF">K8U72_05995</name>
</gene>
<evidence type="ECO:0000256" key="1">
    <source>
        <dbReference type="ARBA" id="ARBA00022630"/>
    </source>
</evidence>
<dbReference type="InterPro" id="IPR051796">
    <property type="entry name" value="ISF_SsuE-like"/>
</dbReference>
<evidence type="ECO:0000259" key="3">
    <source>
        <dbReference type="Pfam" id="PF03358"/>
    </source>
</evidence>